<dbReference type="GO" id="GO:0016874">
    <property type="term" value="F:ligase activity"/>
    <property type="evidence" value="ECO:0007669"/>
    <property type="project" value="UniProtKB-KW"/>
</dbReference>
<dbReference type="RefSeq" id="WP_035901986.1">
    <property type="nucleotide sequence ID" value="NZ_AVPK01000001.1"/>
</dbReference>
<feature type="short sequence motif" description="HXTX 2" evidence="2">
    <location>
        <begin position="131"/>
        <end position="134"/>
    </location>
</feature>
<gene>
    <name evidence="3" type="ORF">N803_01505</name>
</gene>
<sequence>MRVFAAIVPPDVPHEHLSDFIEPRLEVESSLRWTPAHLWHITLAFMADVAEHGVDDVIDAVAGVANDQAPVPLRLSGAGVFPNPAEARVVWMDVQSDAPDGLERLTGLALHTRTAVGRVGASPAGGEYRPHLTLARARRPFEATAWLRVMDTYAGPSWLADEVTVFVSHRGEGRGRPHYEAVAVCPLGPSFEDVSLG</sequence>
<keyword evidence="1 2" id="KW-0378">Hydrolase</keyword>
<dbReference type="InterPro" id="IPR009097">
    <property type="entry name" value="Cyclic_Pdiesterase"/>
</dbReference>
<dbReference type="STRING" id="1385521.N803_01505"/>
<dbReference type="HAMAP" id="MF_01940">
    <property type="entry name" value="RNA_CPDase"/>
    <property type="match status" value="1"/>
</dbReference>
<dbReference type="EMBL" id="AVPK01000001">
    <property type="protein sequence ID" value="KGN39204.1"/>
    <property type="molecule type" value="Genomic_DNA"/>
</dbReference>
<evidence type="ECO:0000256" key="1">
    <source>
        <dbReference type="ARBA" id="ARBA00022801"/>
    </source>
</evidence>
<dbReference type="EC" id="3.1.4.58" evidence="2"/>
<name>A0A0A0JR37_9MICO</name>
<dbReference type="Proteomes" id="UP000030011">
    <property type="component" value="Unassembled WGS sequence"/>
</dbReference>
<reference evidence="3 4" key="1">
    <citation type="submission" date="2013-08" db="EMBL/GenBank/DDBJ databases">
        <title>The genome sequence of Knoellia subterranea.</title>
        <authorList>
            <person name="Zhu W."/>
            <person name="Wang G."/>
        </authorList>
    </citation>
    <scope>NUCLEOTIDE SEQUENCE [LARGE SCALE GENOMIC DNA]</scope>
    <source>
        <strain evidence="3 4">KCTC 19937</strain>
    </source>
</reference>
<dbReference type="GO" id="GO:0004113">
    <property type="term" value="F:2',3'-cyclic-nucleotide 3'-phosphodiesterase activity"/>
    <property type="evidence" value="ECO:0007669"/>
    <property type="project" value="InterPro"/>
</dbReference>
<dbReference type="GO" id="GO:0008664">
    <property type="term" value="F:RNA 2',3'-cyclic 3'-phosphodiesterase activity"/>
    <property type="evidence" value="ECO:0007669"/>
    <property type="project" value="UniProtKB-EC"/>
</dbReference>
<evidence type="ECO:0000313" key="4">
    <source>
        <dbReference type="Proteomes" id="UP000030011"/>
    </source>
</evidence>
<comment type="similarity">
    <text evidence="2">Belongs to the 2H phosphoesterase superfamily. ThpR family.</text>
</comment>
<dbReference type="OrthoDB" id="9787070at2"/>
<protein>
    <recommendedName>
        <fullName evidence="2">RNA 2',3'-cyclic phosphodiesterase</fullName>
        <shortName evidence="2">RNA 2',3'-CPDase</shortName>
        <ecNumber evidence="2">3.1.4.58</ecNumber>
    </recommendedName>
</protein>
<comment type="caution">
    <text evidence="3">The sequence shown here is derived from an EMBL/GenBank/DDBJ whole genome shotgun (WGS) entry which is preliminary data.</text>
</comment>
<proteinExistence type="inferred from homology"/>
<feature type="active site" description="Proton acceptor" evidence="2">
    <location>
        <position position="131"/>
    </location>
</feature>
<comment type="function">
    <text evidence="2">Hydrolyzes RNA 2',3'-cyclic phosphodiester to an RNA 2'-phosphomonoester.</text>
</comment>
<comment type="catalytic activity">
    <reaction evidence="2">
        <text>a 3'-end 2',3'-cyclophospho-ribonucleotide-RNA + H2O = a 3'-end 2'-phospho-ribonucleotide-RNA + H(+)</text>
        <dbReference type="Rhea" id="RHEA:11828"/>
        <dbReference type="Rhea" id="RHEA-COMP:10464"/>
        <dbReference type="Rhea" id="RHEA-COMP:17353"/>
        <dbReference type="ChEBI" id="CHEBI:15377"/>
        <dbReference type="ChEBI" id="CHEBI:15378"/>
        <dbReference type="ChEBI" id="CHEBI:83064"/>
        <dbReference type="ChEBI" id="CHEBI:173113"/>
        <dbReference type="EC" id="3.1.4.58"/>
    </reaction>
</comment>
<dbReference type="InterPro" id="IPR004175">
    <property type="entry name" value="RNA_CPDase"/>
</dbReference>
<keyword evidence="3" id="KW-0436">Ligase</keyword>
<dbReference type="NCBIfam" id="TIGR02258">
    <property type="entry name" value="2_5_ligase"/>
    <property type="match status" value="1"/>
</dbReference>
<evidence type="ECO:0000256" key="2">
    <source>
        <dbReference type="HAMAP-Rule" id="MF_01940"/>
    </source>
</evidence>
<dbReference type="PANTHER" id="PTHR35561">
    <property type="entry name" value="RNA 2',3'-CYCLIC PHOSPHODIESTERASE"/>
    <property type="match status" value="1"/>
</dbReference>
<dbReference type="Gene3D" id="3.90.1140.10">
    <property type="entry name" value="Cyclic phosphodiesterase"/>
    <property type="match status" value="1"/>
</dbReference>
<keyword evidence="4" id="KW-1185">Reference proteome</keyword>
<dbReference type="Pfam" id="PF13563">
    <property type="entry name" value="2_5_RNA_ligase2"/>
    <property type="match status" value="1"/>
</dbReference>
<feature type="active site" description="Proton donor" evidence="2">
    <location>
        <position position="40"/>
    </location>
</feature>
<feature type="short sequence motif" description="HXTX 1" evidence="2">
    <location>
        <begin position="40"/>
        <end position="43"/>
    </location>
</feature>
<dbReference type="PANTHER" id="PTHR35561:SF1">
    <property type="entry name" value="RNA 2',3'-CYCLIC PHOSPHODIESTERASE"/>
    <property type="match status" value="1"/>
</dbReference>
<dbReference type="eggNOG" id="COG1514">
    <property type="taxonomic scope" value="Bacteria"/>
</dbReference>
<accession>A0A0A0JR37</accession>
<dbReference type="AlphaFoldDB" id="A0A0A0JR37"/>
<dbReference type="SUPFAM" id="SSF55144">
    <property type="entry name" value="LigT-like"/>
    <property type="match status" value="1"/>
</dbReference>
<evidence type="ECO:0000313" key="3">
    <source>
        <dbReference type="EMBL" id="KGN39204.1"/>
    </source>
</evidence>
<organism evidence="3 4">
    <name type="scientific">Knoellia subterranea KCTC 19937</name>
    <dbReference type="NCBI Taxonomy" id="1385521"/>
    <lineage>
        <taxon>Bacteria</taxon>
        <taxon>Bacillati</taxon>
        <taxon>Actinomycetota</taxon>
        <taxon>Actinomycetes</taxon>
        <taxon>Micrococcales</taxon>
        <taxon>Intrasporangiaceae</taxon>
        <taxon>Knoellia</taxon>
    </lineage>
</organism>